<keyword evidence="7" id="KW-1185">Reference proteome</keyword>
<dbReference type="PROSITE" id="PS00061">
    <property type="entry name" value="ADH_SHORT"/>
    <property type="match status" value="1"/>
</dbReference>
<evidence type="ECO:0000259" key="5">
    <source>
        <dbReference type="SMART" id="SM00822"/>
    </source>
</evidence>
<dbReference type="RefSeq" id="WP_049717886.1">
    <property type="nucleotide sequence ID" value="NZ_LFXA01000014.1"/>
</dbReference>
<dbReference type="Pfam" id="PF00106">
    <property type="entry name" value="adh_short"/>
    <property type="match status" value="2"/>
</dbReference>
<dbReference type="PRINTS" id="PR00080">
    <property type="entry name" value="SDRFAMILY"/>
</dbReference>
<dbReference type="PANTHER" id="PTHR44196">
    <property type="entry name" value="DEHYDROGENASE/REDUCTASE SDR FAMILY MEMBER 7B"/>
    <property type="match status" value="1"/>
</dbReference>
<dbReference type="SUPFAM" id="SSF51735">
    <property type="entry name" value="NAD(P)-binding Rossmann-fold domains"/>
    <property type="match status" value="1"/>
</dbReference>
<keyword evidence="2" id="KW-0560">Oxidoreductase</keyword>
<dbReference type="STRING" id="1678637.AC230_21185"/>
<dbReference type="PATRIC" id="fig|1678637.3.peg.4537"/>
<dbReference type="GO" id="GO:0016491">
    <property type="term" value="F:oxidoreductase activity"/>
    <property type="evidence" value="ECO:0007669"/>
    <property type="project" value="UniProtKB-KW"/>
</dbReference>
<evidence type="ECO:0000313" key="7">
    <source>
        <dbReference type="Proteomes" id="UP000037288"/>
    </source>
</evidence>
<feature type="domain" description="Ketoreductase" evidence="5">
    <location>
        <begin position="12"/>
        <end position="178"/>
    </location>
</feature>
<dbReference type="InterPro" id="IPR057326">
    <property type="entry name" value="KR_dom"/>
</dbReference>
<evidence type="ECO:0000256" key="1">
    <source>
        <dbReference type="ARBA" id="ARBA00006484"/>
    </source>
</evidence>
<evidence type="ECO:0000313" key="6">
    <source>
        <dbReference type="EMBL" id="KNB50488.1"/>
    </source>
</evidence>
<dbReference type="InterPro" id="IPR020904">
    <property type="entry name" value="Sc_DH/Rdtase_CS"/>
</dbReference>
<dbReference type="AlphaFoldDB" id="A0A0K9XB88"/>
<comment type="caution">
    <text evidence="6">The sequence shown here is derived from an EMBL/GenBank/DDBJ whole genome shotgun (WGS) entry which is preliminary data.</text>
</comment>
<proteinExistence type="inferred from homology"/>
<dbReference type="PANTHER" id="PTHR44196:SF1">
    <property type="entry name" value="DEHYDROGENASE_REDUCTASE SDR FAMILY MEMBER 7B"/>
    <property type="match status" value="1"/>
</dbReference>
<dbReference type="InterPro" id="IPR002347">
    <property type="entry name" value="SDR_fam"/>
</dbReference>
<gene>
    <name evidence="6" type="ORF">AC230_21185</name>
</gene>
<evidence type="ECO:0000256" key="2">
    <source>
        <dbReference type="ARBA" id="ARBA00023002"/>
    </source>
</evidence>
<dbReference type="PRINTS" id="PR00081">
    <property type="entry name" value="GDHRDH"/>
</dbReference>
<dbReference type="CDD" id="cd05233">
    <property type="entry name" value="SDR_c"/>
    <property type="match status" value="1"/>
</dbReference>
<evidence type="ECO:0000256" key="3">
    <source>
        <dbReference type="RuleBase" id="RU000363"/>
    </source>
</evidence>
<dbReference type="InterPro" id="IPR036291">
    <property type="entry name" value="NAD(P)-bd_dom_sf"/>
</dbReference>
<dbReference type="EMBL" id="LFXA01000014">
    <property type="protein sequence ID" value="KNB50488.1"/>
    <property type="molecule type" value="Genomic_DNA"/>
</dbReference>
<feature type="region of interest" description="Disordered" evidence="4">
    <location>
        <begin position="139"/>
        <end position="159"/>
    </location>
</feature>
<dbReference type="GO" id="GO:0016020">
    <property type="term" value="C:membrane"/>
    <property type="evidence" value="ECO:0007669"/>
    <property type="project" value="TreeGrafter"/>
</dbReference>
<evidence type="ECO:0000256" key="4">
    <source>
        <dbReference type="SAM" id="MobiDB-lite"/>
    </source>
</evidence>
<dbReference type="Proteomes" id="UP000037288">
    <property type="component" value="Unassembled WGS sequence"/>
</dbReference>
<dbReference type="Gene3D" id="3.40.50.720">
    <property type="entry name" value="NAD(P)-binding Rossmann-like Domain"/>
    <property type="match status" value="1"/>
</dbReference>
<name>A0A0K9XB88_9ACTN</name>
<dbReference type="OrthoDB" id="151996at2"/>
<comment type="similarity">
    <text evidence="1 3">Belongs to the short-chain dehydrogenases/reductases (SDR) family.</text>
</comment>
<organism evidence="6 7">
    <name type="scientific">Streptomyces caatingaensis</name>
    <dbReference type="NCBI Taxonomy" id="1678637"/>
    <lineage>
        <taxon>Bacteria</taxon>
        <taxon>Bacillati</taxon>
        <taxon>Actinomycetota</taxon>
        <taxon>Actinomycetes</taxon>
        <taxon>Kitasatosporales</taxon>
        <taxon>Streptomycetaceae</taxon>
        <taxon>Streptomyces</taxon>
    </lineage>
</organism>
<protein>
    <submittedName>
        <fullName evidence="6">Short-chain dehydrogenase</fullName>
    </submittedName>
</protein>
<accession>A0A0K9XB88</accession>
<sequence>MAHRSDDRLEGKAALVTGSSRGLGLLIARELARRGCRVLICARDGAELGRAERMLCAEGAREVRALACDVTGPSAARRLVDAARSAFGGLDILVNNAGIIQVGPVTAMTEADFREAMETMYFAPLRLVLEALPVLREGGRERGGERGEGGGRARGGRRERGGGRIVTIASLGGRVAAPHILPYAGAKFALTGLSQGLRAELAAEGVSVTTVVPGLMRTGSHTAARFSGQPAREYAWFAASAGLPLLSMDAERAARAIVRAAERRRPEVVLTPVAKAAVRLHGIAPATTTRALTLGARLLPRAGPDPDHAVPGRRAARLLGSAAVDRVTTLNDRAARRLNQRVEP</sequence>
<reference evidence="7" key="1">
    <citation type="submission" date="2015-07" db="EMBL/GenBank/DDBJ databases">
        <title>Draft genome sequence of Streptomyces sp. CMAA 1322, a bacterium isolated from Caatinga biome, from dry forest semiarid of Brazil.</title>
        <authorList>
            <person name="Santos S.N."/>
            <person name="Gacesa R."/>
            <person name="Taketani R.G."/>
            <person name="Long P.F."/>
            <person name="Melo I.S."/>
        </authorList>
    </citation>
    <scope>NUCLEOTIDE SEQUENCE [LARGE SCALE GENOMIC DNA]</scope>
    <source>
        <strain evidence="7">CMAA 1322</strain>
    </source>
</reference>
<dbReference type="SMART" id="SM00822">
    <property type="entry name" value="PKS_KR"/>
    <property type="match status" value="1"/>
</dbReference>